<evidence type="ECO:0000313" key="11">
    <source>
        <dbReference type="Proteomes" id="UP000232722"/>
    </source>
</evidence>
<dbReference type="InterPro" id="IPR000719">
    <property type="entry name" value="Prot_kinase_dom"/>
</dbReference>
<evidence type="ECO:0000259" key="9">
    <source>
        <dbReference type="PROSITE" id="PS50011"/>
    </source>
</evidence>
<feature type="binding site" evidence="7">
    <location>
        <begin position="96"/>
        <end position="97"/>
    </location>
    <ligand>
        <name>ATP</name>
        <dbReference type="ChEBI" id="CHEBI:30616"/>
    </ligand>
</feature>
<dbReference type="InterPro" id="IPR030616">
    <property type="entry name" value="Aur-like"/>
</dbReference>
<dbReference type="EMBL" id="LLXJ01000439">
    <property type="protein sequence ID" value="PKC09683.1"/>
    <property type="molecule type" value="Genomic_DNA"/>
</dbReference>
<feature type="binding site" evidence="7">
    <location>
        <position position="28"/>
    </location>
    <ligand>
        <name>ATP</name>
        <dbReference type="ChEBI" id="CHEBI:30616"/>
    </ligand>
</feature>
<dbReference type="VEuPathDB" id="FungiDB:RhiirA1_415288"/>
<evidence type="ECO:0000256" key="4">
    <source>
        <dbReference type="ARBA" id="ARBA00022777"/>
    </source>
</evidence>
<protein>
    <submittedName>
        <fullName evidence="10">Kinase-like protein</fullName>
    </submittedName>
</protein>
<dbReference type="Pfam" id="PF00069">
    <property type="entry name" value="Pkinase"/>
    <property type="match status" value="2"/>
</dbReference>
<keyword evidence="2" id="KW-0808">Transferase</keyword>
<evidence type="ECO:0000256" key="6">
    <source>
        <dbReference type="PIRSR" id="PIRSR630616-1"/>
    </source>
</evidence>
<dbReference type="SUPFAM" id="SSF56112">
    <property type="entry name" value="Protein kinase-like (PK-like)"/>
    <property type="match status" value="1"/>
</dbReference>
<feature type="binding site" evidence="7">
    <location>
        <position position="110"/>
    </location>
    <ligand>
        <name>ATP</name>
        <dbReference type="ChEBI" id="CHEBI:30616"/>
    </ligand>
</feature>
<dbReference type="Gene3D" id="1.10.510.10">
    <property type="entry name" value="Transferase(Phosphotransferase) domain 1"/>
    <property type="match status" value="1"/>
</dbReference>
<keyword evidence="1" id="KW-0723">Serine/threonine-protein kinase</keyword>
<dbReference type="AlphaFoldDB" id="A0A2I1EU45"/>
<accession>A0A2I1EU45</accession>
<sequence>MGNPLGEGRFGRVYMAREKTSKKIVVIKVIFKKNFGKIIWYPNFLRLYGYFHDKHRVFLVLEYAENGELYKHLQKDGPFTEHKAAKKVIHRDTKPENILLSSDDKIKILDFGWVIHTPDASQRRMTFCGTPDYLAPEMIKDTGYDQKIDSWTLGVLCYEFLVGEPPSMVEDLCETYKKIAMVDYKIPNIMKFLKKKI</sequence>
<feature type="domain" description="Protein kinase" evidence="9">
    <location>
        <begin position="1"/>
        <end position="197"/>
    </location>
</feature>
<dbReference type="VEuPathDB" id="FungiDB:FUN_019041"/>
<evidence type="ECO:0000256" key="7">
    <source>
        <dbReference type="PIRSR" id="PIRSR630616-2"/>
    </source>
</evidence>
<reference evidence="10 11" key="2">
    <citation type="submission" date="2017-09" db="EMBL/GenBank/DDBJ databases">
        <title>Extensive intraspecific genome diversity in a model arbuscular mycorrhizal fungus.</title>
        <authorList>
            <person name="Chen E.C."/>
            <person name="Morin E."/>
            <person name="Beaudet D."/>
            <person name="Noel J."/>
            <person name="Ndikumana S."/>
            <person name="Charron P."/>
            <person name="St-Onge C."/>
            <person name="Giorgi J."/>
            <person name="Grigoriev I.V."/>
            <person name="Roux C."/>
            <person name="Martin F.M."/>
            <person name="Corradi N."/>
        </authorList>
    </citation>
    <scope>NUCLEOTIDE SEQUENCE [LARGE SCALE GENOMIC DNA]</scope>
    <source>
        <strain evidence="10 11">A5</strain>
    </source>
</reference>
<evidence type="ECO:0000256" key="8">
    <source>
        <dbReference type="PIRSR" id="PIRSR630616-3"/>
    </source>
</evidence>
<dbReference type="InterPro" id="IPR011009">
    <property type="entry name" value="Kinase-like_dom_sf"/>
</dbReference>
<comment type="caution">
    <text evidence="10">The sequence shown here is derived from an EMBL/GenBank/DDBJ whole genome shotgun (WGS) entry which is preliminary data.</text>
</comment>
<dbReference type="VEuPathDB" id="FungiDB:RhiirFUN_015518"/>
<dbReference type="PROSITE" id="PS50011">
    <property type="entry name" value="PROTEIN_KINASE_DOM"/>
    <property type="match status" value="1"/>
</dbReference>
<evidence type="ECO:0000313" key="10">
    <source>
        <dbReference type="EMBL" id="PKC09683.1"/>
    </source>
</evidence>
<keyword evidence="5 7" id="KW-0067">ATP-binding</keyword>
<evidence type="ECO:0000256" key="1">
    <source>
        <dbReference type="ARBA" id="ARBA00022527"/>
    </source>
</evidence>
<keyword evidence="4 10" id="KW-0418">Kinase</keyword>
<feature type="cross-link" description="Glycyl lysine isopeptide (Lys-Gly) (interchain with G-Cter in SUMO2)" evidence="8">
    <location>
        <position position="94"/>
    </location>
</feature>
<dbReference type="Proteomes" id="UP000232722">
    <property type="component" value="Unassembled WGS sequence"/>
</dbReference>
<proteinExistence type="predicted"/>
<dbReference type="InterPro" id="IPR017441">
    <property type="entry name" value="Protein_kinase_ATP_BS"/>
</dbReference>
<evidence type="ECO:0000256" key="3">
    <source>
        <dbReference type="ARBA" id="ARBA00022741"/>
    </source>
</evidence>
<reference evidence="10 11" key="1">
    <citation type="submission" date="2016-04" db="EMBL/GenBank/DDBJ databases">
        <title>Genome analyses suggest a sexual origin of heterokaryosis in a supposedly ancient asexual fungus.</title>
        <authorList>
            <person name="Ropars J."/>
            <person name="Sedzielewska K."/>
            <person name="Noel J."/>
            <person name="Charron P."/>
            <person name="Farinelli L."/>
            <person name="Marton T."/>
            <person name="Kruger M."/>
            <person name="Pelin A."/>
            <person name="Brachmann A."/>
            <person name="Corradi N."/>
        </authorList>
    </citation>
    <scope>NUCLEOTIDE SEQUENCE [LARGE SCALE GENOMIC DNA]</scope>
    <source>
        <strain evidence="10 11">A5</strain>
    </source>
</reference>
<name>A0A2I1EU45_9GLOM</name>
<dbReference type="GO" id="GO:0005524">
    <property type="term" value="F:ATP binding"/>
    <property type="evidence" value="ECO:0007669"/>
    <property type="project" value="UniProtKB-UniRule"/>
</dbReference>
<dbReference type="OrthoDB" id="377346at2759"/>
<feature type="binding site" evidence="7">
    <location>
        <position position="9"/>
    </location>
    <ligand>
        <name>ATP</name>
        <dbReference type="ChEBI" id="CHEBI:30616"/>
    </ligand>
</feature>
<feature type="active site" description="Proton acceptor" evidence="6">
    <location>
        <position position="92"/>
    </location>
</feature>
<dbReference type="GO" id="GO:0004674">
    <property type="term" value="F:protein serine/threonine kinase activity"/>
    <property type="evidence" value="ECO:0007669"/>
    <property type="project" value="UniProtKB-KW"/>
</dbReference>
<feature type="binding site" evidence="7">
    <location>
        <begin position="62"/>
        <end position="64"/>
    </location>
    <ligand>
        <name>ATP</name>
        <dbReference type="ChEBI" id="CHEBI:30616"/>
    </ligand>
</feature>
<dbReference type="PANTHER" id="PTHR24350">
    <property type="entry name" value="SERINE/THREONINE-PROTEIN KINASE IAL-RELATED"/>
    <property type="match status" value="1"/>
</dbReference>
<keyword evidence="3 7" id="KW-0547">Nucleotide-binding</keyword>
<gene>
    <name evidence="10" type="ORF">RhiirA5_398581</name>
</gene>
<evidence type="ECO:0000256" key="5">
    <source>
        <dbReference type="ARBA" id="ARBA00022840"/>
    </source>
</evidence>
<evidence type="ECO:0000256" key="2">
    <source>
        <dbReference type="ARBA" id="ARBA00022679"/>
    </source>
</evidence>
<organism evidence="10 11">
    <name type="scientific">Rhizophagus irregularis</name>
    <dbReference type="NCBI Taxonomy" id="588596"/>
    <lineage>
        <taxon>Eukaryota</taxon>
        <taxon>Fungi</taxon>
        <taxon>Fungi incertae sedis</taxon>
        <taxon>Mucoromycota</taxon>
        <taxon>Glomeromycotina</taxon>
        <taxon>Glomeromycetes</taxon>
        <taxon>Glomerales</taxon>
        <taxon>Glomeraceae</taxon>
        <taxon>Rhizophagus</taxon>
    </lineage>
</organism>
<dbReference type="PROSITE" id="PS00107">
    <property type="entry name" value="PROTEIN_KINASE_ATP"/>
    <property type="match status" value="1"/>
</dbReference>